<evidence type="ECO:0000256" key="7">
    <source>
        <dbReference type="RuleBase" id="RU003954"/>
    </source>
</evidence>
<dbReference type="InterPro" id="IPR001106">
    <property type="entry name" value="Aromatic_Lyase"/>
</dbReference>
<evidence type="ECO:0000256" key="1">
    <source>
        <dbReference type="ARBA" id="ARBA00005113"/>
    </source>
</evidence>
<keyword evidence="3 8" id="KW-0369">Histidine metabolism</keyword>
<protein>
    <recommendedName>
        <fullName evidence="2 6">Histidine ammonia-lyase</fullName>
        <ecNumber evidence="2 6">4.3.1.3</ecNumber>
    </recommendedName>
</protein>
<dbReference type="GO" id="GO:0019556">
    <property type="term" value="P:L-histidine catabolic process to glutamate and formamide"/>
    <property type="evidence" value="ECO:0007669"/>
    <property type="project" value="UniProtKB-UniPathway"/>
</dbReference>
<evidence type="ECO:0000256" key="3">
    <source>
        <dbReference type="ARBA" id="ARBA00022808"/>
    </source>
</evidence>
<dbReference type="GO" id="GO:0019557">
    <property type="term" value="P:L-histidine catabolic process to glutamate and formate"/>
    <property type="evidence" value="ECO:0007669"/>
    <property type="project" value="UniProtKB-UniPathway"/>
</dbReference>
<comment type="catalytic activity">
    <reaction evidence="5 8">
        <text>L-histidine = trans-urocanate + NH4(+)</text>
        <dbReference type="Rhea" id="RHEA:21232"/>
        <dbReference type="ChEBI" id="CHEBI:17771"/>
        <dbReference type="ChEBI" id="CHEBI:28938"/>
        <dbReference type="ChEBI" id="CHEBI:57595"/>
        <dbReference type="EC" id="4.3.1.3"/>
    </reaction>
</comment>
<dbReference type="Gene3D" id="1.20.200.10">
    <property type="entry name" value="Fumarase/aspartase (Central domain)"/>
    <property type="match status" value="1"/>
</dbReference>
<evidence type="ECO:0000256" key="2">
    <source>
        <dbReference type="ARBA" id="ARBA00012994"/>
    </source>
</evidence>
<evidence type="ECO:0000313" key="10">
    <source>
        <dbReference type="EMBL" id="GBD09979.1"/>
    </source>
</evidence>
<dbReference type="CDD" id="cd00332">
    <property type="entry name" value="PAL-HAL"/>
    <property type="match status" value="1"/>
</dbReference>
<comment type="similarity">
    <text evidence="7">Belongs to the PAL/histidase family.</text>
</comment>
<proteinExistence type="inferred from homology"/>
<dbReference type="InterPro" id="IPR005921">
    <property type="entry name" value="HutH"/>
</dbReference>
<evidence type="ECO:0000256" key="5">
    <source>
        <dbReference type="ARBA" id="ARBA00049269"/>
    </source>
</evidence>
<accession>A0A2H5Y967</accession>
<name>A0A2H5Y967_9CHLR</name>
<dbReference type="NCBIfam" id="TIGR01225">
    <property type="entry name" value="hutH"/>
    <property type="match status" value="1"/>
</dbReference>
<dbReference type="PROSITE" id="PS00488">
    <property type="entry name" value="PAL_HISTIDASE"/>
    <property type="match status" value="1"/>
</dbReference>
<dbReference type="EMBL" id="BEHY01000088">
    <property type="protein sequence ID" value="GBD09979.1"/>
    <property type="molecule type" value="Genomic_DNA"/>
</dbReference>
<dbReference type="InterPro" id="IPR008948">
    <property type="entry name" value="L-Aspartase-like"/>
</dbReference>
<dbReference type="GO" id="GO:0004397">
    <property type="term" value="F:histidine ammonia-lyase activity"/>
    <property type="evidence" value="ECO:0007669"/>
    <property type="project" value="UniProtKB-UniRule"/>
</dbReference>
<comment type="pathway">
    <text evidence="1 8">Amino-acid degradation; L-histidine degradation into L-glutamate; N-formimidoyl-L-glutamate from L-histidine: step 1/3.</text>
</comment>
<dbReference type="UniPathway" id="UPA00379">
    <property type="reaction ID" value="UER00549"/>
</dbReference>
<sequence length="494" mass="53481">MALTPAAWARVRRSREGVERLLERGAVIYGVTTGFGHLRNVRISPEQASQLQHNLLQSHAVGVGPELSEEQVRAMMVARLNTLARGYSGVRPEVLQLLVEMLNRGVHPVVPAQGSLGASGDLAPLAHMALPMIGLGEAIVDGRRMSGADALAAVGLRPLRLEAKEGLALINGTAFMAGLGALITYDAEILVQTADIVGAMTLEALEGSAMPFDERLHRVRPHPRQMDCAAFLRRLVEGSELLSDPRNPSRVQDAYSLRCMPQVHGAVRDVVAYARWALEIELNSATDNPLIFWEEGEEEPTVLSGGNFHGELIALAMDYLAIGLAELANISERRLNRLLDPAENEGRYPPFLALEPGLHSGFMLVQYTAAALASENKVLAHPASVDTIPSSAGTEDHVSMGATAVRHAELVLRNAQRVVAAEWFAAGQAIDLRRQQTGRPLRMGKGTEAAYRVLRQHIPFLEGDTVMAPWMEQAYRLVAGGAVLRAVREALHAA</sequence>
<evidence type="ECO:0000256" key="4">
    <source>
        <dbReference type="ARBA" id="ARBA00023239"/>
    </source>
</evidence>
<keyword evidence="4 7" id="KW-0456">Lyase</keyword>
<dbReference type="PANTHER" id="PTHR10362">
    <property type="entry name" value="HISTIDINE AMMONIA-LYASE"/>
    <property type="match status" value="1"/>
</dbReference>
<dbReference type="InterPro" id="IPR022313">
    <property type="entry name" value="Phe/His_NH3-lyase_AS"/>
</dbReference>
<evidence type="ECO:0000313" key="11">
    <source>
        <dbReference type="Proteomes" id="UP000236642"/>
    </source>
</evidence>
<dbReference type="GO" id="GO:0005737">
    <property type="term" value="C:cytoplasm"/>
    <property type="evidence" value="ECO:0007669"/>
    <property type="project" value="UniProtKB-SubCell"/>
</dbReference>
<comment type="caution">
    <text evidence="10">The sequence shown here is derived from an EMBL/GenBank/DDBJ whole genome shotgun (WGS) entry which is preliminary data.</text>
</comment>
<gene>
    <name evidence="10" type="primary">hutH</name>
    <name evidence="10" type="ORF">HRbin22_02242</name>
</gene>
<dbReference type="Gene3D" id="1.10.275.10">
    <property type="entry name" value="Fumarase/aspartase (N-terminal domain)"/>
    <property type="match status" value="1"/>
</dbReference>
<dbReference type="Pfam" id="PF00221">
    <property type="entry name" value="Lyase_aromatic"/>
    <property type="match status" value="1"/>
</dbReference>
<evidence type="ECO:0000256" key="6">
    <source>
        <dbReference type="NCBIfam" id="TIGR01225"/>
    </source>
</evidence>
<comment type="subcellular location">
    <subcellularLocation>
        <location evidence="9">Cytoplasm</location>
    </subcellularLocation>
</comment>
<dbReference type="NCBIfam" id="NF006871">
    <property type="entry name" value="PRK09367.1"/>
    <property type="match status" value="1"/>
</dbReference>
<evidence type="ECO:0000256" key="9">
    <source>
        <dbReference type="RuleBase" id="RU004480"/>
    </source>
</evidence>
<dbReference type="AlphaFoldDB" id="A0A2H5Y967"/>
<dbReference type="FunFam" id="1.20.200.10:FF:000003">
    <property type="entry name" value="Histidine ammonia-lyase"/>
    <property type="match status" value="1"/>
</dbReference>
<dbReference type="FunFam" id="1.10.275.10:FF:000005">
    <property type="entry name" value="Histidine ammonia-lyase"/>
    <property type="match status" value="1"/>
</dbReference>
<organism evidence="10 11">
    <name type="scientific">Candidatus Thermoflexus japonica</name>
    <dbReference type="NCBI Taxonomy" id="2035417"/>
    <lineage>
        <taxon>Bacteria</taxon>
        <taxon>Bacillati</taxon>
        <taxon>Chloroflexota</taxon>
        <taxon>Thermoflexia</taxon>
        <taxon>Thermoflexales</taxon>
        <taxon>Thermoflexaceae</taxon>
        <taxon>Thermoflexus</taxon>
    </lineage>
</organism>
<dbReference type="InterPro" id="IPR024083">
    <property type="entry name" value="Fumarase/histidase_N"/>
</dbReference>
<dbReference type="Proteomes" id="UP000236642">
    <property type="component" value="Unassembled WGS sequence"/>
</dbReference>
<evidence type="ECO:0000256" key="8">
    <source>
        <dbReference type="RuleBase" id="RU004479"/>
    </source>
</evidence>
<dbReference type="SUPFAM" id="SSF48557">
    <property type="entry name" value="L-aspartase-like"/>
    <property type="match status" value="1"/>
</dbReference>
<dbReference type="EC" id="4.3.1.3" evidence="2 6"/>
<reference evidence="11" key="1">
    <citation type="submission" date="2017-09" db="EMBL/GenBank/DDBJ databases">
        <title>Metaegenomics of thermophilic ammonia-oxidizing enrichment culture.</title>
        <authorList>
            <person name="Kato S."/>
            <person name="Suzuki K."/>
        </authorList>
    </citation>
    <scope>NUCLEOTIDE SEQUENCE [LARGE SCALE GENOMIC DNA]</scope>
</reference>